<dbReference type="InterPro" id="IPR058732">
    <property type="entry name" value="RUNDC1_M"/>
</dbReference>
<dbReference type="InterPro" id="IPR004012">
    <property type="entry name" value="Run_dom"/>
</dbReference>
<feature type="domain" description="RUN" evidence="2">
    <location>
        <begin position="440"/>
        <end position="622"/>
    </location>
</feature>
<dbReference type="PANTHER" id="PTHR15591:SF19">
    <property type="entry name" value="RUN DOMAIN-CONTAINING PROTEIN 1 ISOFORM X1"/>
    <property type="match status" value="1"/>
</dbReference>
<reference evidence="3 4" key="1">
    <citation type="journal article" date="2014" name="Curr. Biol.">
        <title>The genome of the clonal raider ant Cerapachys biroi.</title>
        <authorList>
            <person name="Oxley P.R."/>
            <person name="Ji L."/>
            <person name="Fetter-Pruneda I."/>
            <person name="McKenzie S.K."/>
            <person name="Li C."/>
            <person name="Hu H."/>
            <person name="Zhang G."/>
            <person name="Kronauer D.J."/>
        </authorList>
    </citation>
    <scope>NUCLEOTIDE SEQUENCE [LARGE SCALE GENOMIC DNA]</scope>
</reference>
<evidence type="ECO:0000313" key="3">
    <source>
        <dbReference type="EMBL" id="EZA54771.1"/>
    </source>
</evidence>
<dbReference type="AlphaFoldDB" id="A0A026WGE8"/>
<dbReference type="OMA" id="THKGNHW"/>
<protein>
    <submittedName>
        <fullName evidence="3">RUN domain-containing protein</fullName>
    </submittedName>
</protein>
<accession>A0A026WGE8</accession>
<organism evidence="3 4">
    <name type="scientific">Ooceraea biroi</name>
    <name type="common">Clonal raider ant</name>
    <name type="synonym">Cerapachys biroi</name>
    <dbReference type="NCBI Taxonomy" id="2015173"/>
    <lineage>
        <taxon>Eukaryota</taxon>
        <taxon>Metazoa</taxon>
        <taxon>Ecdysozoa</taxon>
        <taxon>Arthropoda</taxon>
        <taxon>Hexapoda</taxon>
        <taxon>Insecta</taxon>
        <taxon>Pterygota</taxon>
        <taxon>Neoptera</taxon>
        <taxon>Endopterygota</taxon>
        <taxon>Hymenoptera</taxon>
        <taxon>Apocrita</taxon>
        <taxon>Aculeata</taxon>
        <taxon>Formicoidea</taxon>
        <taxon>Formicidae</taxon>
        <taxon>Dorylinae</taxon>
        <taxon>Ooceraea</taxon>
    </lineage>
</organism>
<evidence type="ECO:0000313" key="4">
    <source>
        <dbReference type="Proteomes" id="UP000053097"/>
    </source>
</evidence>
<proteinExistence type="predicted"/>
<name>A0A026WGE8_OOCBI</name>
<dbReference type="PROSITE" id="PS50826">
    <property type="entry name" value="RUN"/>
    <property type="match status" value="1"/>
</dbReference>
<dbReference type="OrthoDB" id="10068328at2759"/>
<evidence type="ECO:0000256" key="1">
    <source>
        <dbReference type="SAM" id="MobiDB-lite"/>
    </source>
</evidence>
<dbReference type="STRING" id="2015173.A0A026WGE8"/>
<feature type="compositionally biased region" description="Acidic residues" evidence="1">
    <location>
        <begin position="25"/>
        <end position="35"/>
    </location>
</feature>
<evidence type="ECO:0000259" key="2">
    <source>
        <dbReference type="PROSITE" id="PS50826"/>
    </source>
</evidence>
<feature type="region of interest" description="Disordered" evidence="1">
    <location>
        <begin position="392"/>
        <end position="436"/>
    </location>
</feature>
<feature type="region of interest" description="Disordered" evidence="1">
    <location>
        <begin position="1"/>
        <end position="57"/>
    </location>
</feature>
<dbReference type="PANTHER" id="PTHR15591">
    <property type="entry name" value="RUN AND SH3 DOMAIN CONTAINING"/>
    <property type="match status" value="1"/>
</dbReference>
<dbReference type="Pfam" id="PF02759">
    <property type="entry name" value="RUN"/>
    <property type="match status" value="1"/>
</dbReference>
<dbReference type="InterPro" id="IPR037213">
    <property type="entry name" value="Run_dom_sf"/>
</dbReference>
<feature type="compositionally biased region" description="Basic and acidic residues" evidence="1">
    <location>
        <begin position="8"/>
        <end position="24"/>
    </location>
</feature>
<gene>
    <name evidence="3" type="ORF">X777_05056</name>
</gene>
<dbReference type="Gene3D" id="1.20.58.900">
    <property type="match status" value="1"/>
</dbReference>
<dbReference type="Pfam" id="PF26030">
    <property type="entry name" value="RUNDC1"/>
    <property type="match status" value="1"/>
</dbReference>
<dbReference type="SMART" id="SM00593">
    <property type="entry name" value="RUN"/>
    <property type="match status" value="1"/>
</dbReference>
<dbReference type="InterPro" id="IPR047343">
    <property type="entry name" value="RUSC1_2"/>
</dbReference>
<dbReference type="CDD" id="cd17683">
    <property type="entry name" value="RUN_RUNDC1"/>
    <property type="match status" value="1"/>
</dbReference>
<keyword evidence="4" id="KW-1185">Reference proteome</keyword>
<dbReference type="EMBL" id="KK107238">
    <property type="protein sequence ID" value="EZA54771.1"/>
    <property type="molecule type" value="Genomic_DNA"/>
</dbReference>
<dbReference type="Proteomes" id="UP000053097">
    <property type="component" value="Unassembled WGS sequence"/>
</dbReference>
<dbReference type="SUPFAM" id="SSF140741">
    <property type="entry name" value="RUN domain-like"/>
    <property type="match status" value="1"/>
</dbReference>
<sequence>MEVGELISDNKETMDGERQHRALCENDEIENSDESSESRPSGERWAPVGANDGDNEFGDEYKYVNANVENLAYDMERVKILEEEQEMLNSSLIALTTHFAQVQFRLRQIVDAPASEKETLLKELEEFAFRGIPDVPNSLLLESRSISPISSKSCDRSMTGVITDAEVESKMALQRTKQRELISQLKSQLEDLEKYAYETGDADLPQSVILERQNIIISHLKEKLNFDVDDLCKLPADDLRWQVDYAISQIVSPLKMKEQLVCQLKTQIADLERFINYLQGEVSTETLACTCACPVHAGGSSSTAYGSKRRYDRGKPIEEELGDGDRTRTLNTVRKVVALLHMFLMSQLGCGSERVRRSFGGGNSKKNSLHNWRDLRTRLDIAVEHVLETMAEVSQQQQQQLQRQRQHLDDEEDDDDDIENDNENDYTSDSDSVTSHANAKLTSAVRKHLAISIRDLMQHGLTADVQRAASSVVPFVGCFPQRNVTSANLMHAWELILKYYEVKNGRLYNSSPAQKLSQSFNLDLATGRLASSKQSLLTTIGNIIASHSPYKRSYDSHFKAFICAALNANKLVTWLKLILQCQYLLENYYLSWSYVVKTGFQDAFHTLDRLTSYKFDLPVDLAVRQFQNIKDAF</sequence>
<feature type="compositionally biased region" description="Acidic residues" evidence="1">
    <location>
        <begin position="409"/>
        <end position="428"/>
    </location>
</feature>